<dbReference type="Proteomes" id="UP000317944">
    <property type="component" value="Unassembled WGS sequence"/>
</dbReference>
<proteinExistence type="predicted"/>
<feature type="signal peptide" evidence="1">
    <location>
        <begin position="1"/>
        <end position="23"/>
    </location>
</feature>
<accession>A0A544UPZ3</accession>
<protein>
    <submittedName>
        <fullName evidence="2">Uncharacterized protein</fullName>
    </submittedName>
</protein>
<comment type="caution">
    <text evidence="2">The sequence shown here is derived from an EMBL/GenBank/DDBJ whole genome shotgun (WGS) entry which is preliminary data.</text>
</comment>
<keyword evidence="1" id="KW-0732">Signal</keyword>
<gene>
    <name evidence="2" type="ORF">C7Y47_06425</name>
</gene>
<sequence length="64" mass="7385">MKGKMKVVLIVLLLCVVSVPISADTYKLLDFKKKDNLDLYYYISPELINMGDKDDVLREFTAWA</sequence>
<feature type="chain" id="PRO_5021788999" evidence="1">
    <location>
        <begin position="24"/>
        <end position="64"/>
    </location>
</feature>
<dbReference type="EMBL" id="SADV01000004">
    <property type="protein sequence ID" value="TQR35918.1"/>
    <property type="molecule type" value="Genomic_DNA"/>
</dbReference>
<dbReference type="AlphaFoldDB" id="A0A544UPZ3"/>
<evidence type="ECO:0000313" key="2">
    <source>
        <dbReference type="EMBL" id="TQR35918.1"/>
    </source>
</evidence>
<name>A0A544UPZ3_LYSSH</name>
<evidence type="ECO:0000256" key="1">
    <source>
        <dbReference type="SAM" id="SignalP"/>
    </source>
</evidence>
<organism evidence="2 3">
    <name type="scientific">Lysinibacillus sphaericus</name>
    <name type="common">Bacillus sphaericus</name>
    <dbReference type="NCBI Taxonomy" id="1421"/>
    <lineage>
        <taxon>Bacteria</taxon>
        <taxon>Bacillati</taxon>
        <taxon>Bacillota</taxon>
        <taxon>Bacilli</taxon>
        <taxon>Bacillales</taxon>
        <taxon>Bacillaceae</taxon>
        <taxon>Lysinibacillus</taxon>
    </lineage>
</organism>
<reference evidence="2 3" key="1">
    <citation type="submission" date="2018-03" db="EMBL/GenBank/DDBJ databases">
        <title>Aerobic endospore-forming bacteria genome sequencing and assembly.</title>
        <authorList>
            <person name="Cavalcante D.A."/>
            <person name="Driks A."/>
            <person name="Putonti C."/>
            <person name="De-Souza M.T."/>
        </authorList>
    </citation>
    <scope>NUCLEOTIDE SEQUENCE [LARGE SCALE GENOMIC DNA]</scope>
    <source>
        <strain evidence="2 3">SDF0037</strain>
    </source>
</reference>
<evidence type="ECO:0000313" key="3">
    <source>
        <dbReference type="Proteomes" id="UP000317944"/>
    </source>
</evidence>
<dbReference type="RefSeq" id="WP_142508013.1">
    <property type="nucleotide sequence ID" value="NZ_SADV01000004.1"/>
</dbReference>